<dbReference type="Gene3D" id="2.40.30.170">
    <property type="match status" value="1"/>
</dbReference>
<name>A0A2H0WAG2_9BACT</name>
<evidence type="ECO:0000313" key="6">
    <source>
        <dbReference type="EMBL" id="PIS09651.1"/>
    </source>
</evidence>
<dbReference type="AlphaFoldDB" id="A0A2H0WAG2"/>
<dbReference type="GO" id="GO:0022857">
    <property type="term" value="F:transmembrane transporter activity"/>
    <property type="evidence" value="ECO:0007669"/>
    <property type="project" value="InterPro"/>
</dbReference>
<dbReference type="FunFam" id="2.40.420.20:FF:000006">
    <property type="entry name" value="RND family efflux transporter MFP subunit"/>
    <property type="match status" value="1"/>
</dbReference>
<keyword evidence="4" id="KW-0175">Coiled coil</keyword>
<dbReference type="Gene3D" id="2.40.420.20">
    <property type="match status" value="1"/>
</dbReference>
<keyword evidence="3" id="KW-0813">Transport</keyword>
<reference evidence="7" key="1">
    <citation type="submission" date="2017-09" db="EMBL/GenBank/DDBJ databases">
        <title>Depth-based differentiation of microbial function through sediment-hosted aquifers and enrichment of novel symbionts in the deep terrestrial subsurface.</title>
        <authorList>
            <person name="Probst A.J."/>
            <person name="Ladd B."/>
            <person name="Jarett J.K."/>
            <person name="Geller-Mcgrath D.E."/>
            <person name="Sieber C.M.K."/>
            <person name="Emerson J.B."/>
            <person name="Anantharaman K."/>
            <person name="Thomas B.C."/>
            <person name="Malmstrom R."/>
            <person name="Stieglmeier M."/>
            <person name="Klingl A."/>
            <person name="Woyke T."/>
            <person name="Ryan C.M."/>
            <person name="Banfield J.F."/>
        </authorList>
    </citation>
    <scope>NUCLEOTIDE SEQUENCE [LARGE SCALE GENOMIC DNA]</scope>
</reference>
<dbReference type="Proteomes" id="UP000230093">
    <property type="component" value="Unassembled WGS sequence"/>
</dbReference>
<comment type="caution">
    <text evidence="6">The sequence shown here is derived from an EMBL/GenBank/DDBJ whole genome shotgun (WGS) entry which is preliminary data.</text>
</comment>
<organism evidence="6 7">
    <name type="scientific">Candidatus Beckwithbacteria bacterium CG10_big_fil_rev_8_21_14_0_10_34_10</name>
    <dbReference type="NCBI Taxonomy" id="1974495"/>
    <lineage>
        <taxon>Bacteria</taxon>
        <taxon>Candidatus Beckwithiibacteriota</taxon>
    </lineage>
</organism>
<evidence type="ECO:0000256" key="1">
    <source>
        <dbReference type="ARBA" id="ARBA00004196"/>
    </source>
</evidence>
<dbReference type="Pfam" id="PF25975">
    <property type="entry name" value="CzcB_C"/>
    <property type="match status" value="1"/>
</dbReference>
<evidence type="ECO:0000256" key="2">
    <source>
        <dbReference type="ARBA" id="ARBA00009477"/>
    </source>
</evidence>
<sequence length="361" mass="40803">MIKNTTKKIFELIKKRKILFIALFFIIGGVFFGSRSLASKNAPSYDVAPVQKQDLSLTISASGKVKSEEEVTLKFQTSGSLSWVGVKKGDRVTKWQAIASLDRRELEKKLKQELLDYMNERWDHEQIMLDDYRDIALTETIRRVKEKSQFDLDRVVLDVEIADIALKYSTLISPIDGLVIDIDTPHPGTNITPTTGQFYLANPDKMYFSANVDEADIGLIKENQLATLILDAYPEEEITSYVQDVEFTSTVTSGGGTAYAVKFALPNSTEEEKFKLGMNGDVEIFIEKRENVLAIPFEAVQENENGKYVFLKTENGFEQKEIKVGFSNDIYTQILEGLSEDDEIAISGFKELERKLGKSER</sequence>
<dbReference type="GO" id="GO:0016020">
    <property type="term" value="C:membrane"/>
    <property type="evidence" value="ECO:0007669"/>
    <property type="project" value="InterPro"/>
</dbReference>
<gene>
    <name evidence="6" type="ORF">COT75_00435</name>
</gene>
<comment type="subcellular location">
    <subcellularLocation>
        <location evidence="1">Cell envelope</location>
    </subcellularLocation>
</comment>
<dbReference type="EMBL" id="PEZT01000001">
    <property type="protein sequence ID" value="PIS09651.1"/>
    <property type="molecule type" value="Genomic_DNA"/>
</dbReference>
<dbReference type="GO" id="GO:0030313">
    <property type="term" value="C:cell envelope"/>
    <property type="evidence" value="ECO:0007669"/>
    <property type="project" value="UniProtKB-SubCell"/>
</dbReference>
<dbReference type="InterPro" id="IPR006143">
    <property type="entry name" value="RND_pump_MFP"/>
</dbReference>
<proteinExistence type="inferred from homology"/>
<comment type="similarity">
    <text evidence="2">Belongs to the membrane fusion protein (MFP) (TC 8.A.1) family.</text>
</comment>
<protein>
    <recommendedName>
        <fullName evidence="5">CzcB-like C-terminal circularly permuted SH3-like domain-containing protein</fullName>
    </recommendedName>
</protein>
<dbReference type="PANTHER" id="PTHR32347">
    <property type="entry name" value="EFFLUX SYSTEM COMPONENT YKNX-RELATED"/>
    <property type="match status" value="1"/>
</dbReference>
<dbReference type="SUPFAM" id="SSF111369">
    <property type="entry name" value="HlyD-like secretion proteins"/>
    <property type="match status" value="1"/>
</dbReference>
<dbReference type="Gene3D" id="2.40.50.100">
    <property type="match status" value="1"/>
</dbReference>
<dbReference type="InterPro" id="IPR050465">
    <property type="entry name" value="UPF0194_transport"/>
</dbReference>
<evidence type="ECO:0000259" key="5">
    <source>
        <dbReference type="Pfam" id="PF25975"/>
    </source>
</evidence>
<evidence type="ECO:0000256" key="3">
    <source>
        <dbReference type="ARBA" id="ARBA00022448"/>
    </source>
</evidence>
<accession>A0A2H0WAG2</accession>
<feature type="domain" description="CzcB-like C-terminal circularly permuted SH3-like" evidence="5">
    <location>
        <begin position="293"/>
        <end position="348"/>
    </location>
</feature>
<evidence type="ECO:0000313" key="7">
    <source>
        <dbReference type="Proteomes" id="UP000230093"/>
    </source>
</evidence>
<dbReference type="PANTHER" id="PTHR32347:SF14">
    <property type="entry name" value="EFFLUX SYSTEM COMPONENT YKNX-RELATED"/>
    <property type="match status" value="1"/>
</dbReference>
<dbReference type="NCBIfam" id="TIGR01730">
    <property type="entry name" value="RND_mfp"/>
    <property type="match status" value="1"/>
</dbReference>
<dbReference type="InterPro" id="IPR058649">
    <property type="entry name" value="CzcB_C"/>
</dbReference>
<evidence type="ECO:0000256" key="4">
    <source>
        <dbReference type="ARBA" id="ARBA00023054"/>
    </source>
</evidence>